<evidence type="ECO:0000313" key="4">
    <source>
        <dbReference type="EMBL" id="MEF3834338.1"/>
    </source>
</evidence>
<gene>
    <name evidence="4" type="ORF">N1F79_14465</name>
</gene>
<keyword evidence="5" id="KW-1185">Reference proteome</keyword>
<protein>
    <submittedName>
        <fullName evidence="4">Polysaccharide deacetylase family protein</fullName>
    </submittedName>
</protein>
<dbReference type="PROSITE" id="PS51677">
    <property type="entry name" value="NODB"/>
    <property type="match status" value="1"/>
</dbReference>
<evidence type="ECO:0000256" key="1">
    <source>
        <dbReference type="ARBA" id="ARBA00022723"/>
    </source>
</evidence>
<proteinExistence type="predicted"/>
<name>A0ABU7XUF8_9FLAO</name>
<dbReference type="CDD" id="cd10917">
    <property type="entry name" value="CE4_NodB_like_6s_7s"/>
    <property type="match status" value="1"/>
</dbReference>
<evidence type="ECO:0000313" key="5">
    <source>
        <dbReference type="Proteomes" id="UP001337305"/>
    </source>
</evidence>
<evidence type="ECO:0000256" key="2">
    <source>
        <dbReference type="ARBA" id="ARBA00022801"/>
    </source>
</evidence>
<feature type="domain" description="NodB homology" evidence="3">
    <location>
        <begin position="30"/>
        <end position="236"/>
    </location>
</feature>
<dbReference type="InterPro" id="IPR011330">
    <property type="entry name" value="Glyco_hydro/deAcase_b/a-brl"/>
</dbReference>
<comment type="caution">
    <text evidence="4">The sequence shown here is derived from an EMBL/GenBank/DDBJ whole genome shotgun (WGS) entry which is preliminary data.</text>
</comment>
<accession>A0ABU7XUF8</accession>
<dbReference type="Pfam" id="PF01522">
    <property type="entry name" value="Polysacc_deac_1"/>
    <property type="match status" value="1"/>
</dbReference>
<reference evidence="4 5" key="1">
    <citation type="submission" date="2022-09" db="EMBL/GenBank/DDBJ databases">
        <title>Genome sequencing of Flavivirga sp. MEBiC05379.</title>
        <authorList>
            <person name="Oh H.-M."/>
            <person name="Kwon K.K."/>
            <person name="Park M.J."/>
            <person name="Yang S.-H."/>
        </authorList>
    </citation>
    <scope>NUCLEOTIDE SEQUENCE [LARGE SCALE GENOMIC DNA]</scope>
    <source>
        <strain evidence="4 5">MEBiC05379</strain>
    </source>
</reference>
<evidence type="ECO:0000259" key="3">
    <source>
        <dbReference type="PROSITE" id="PS51677"/>
    </source>
</evidence>
<dbReference type="RefSeq" id="WP_303306668.1">
    <property type="nucleotide sequence ID" value="NZ_JAODOP010000004.1"/>
</dbReference>
<keyword evidence="1" id="KW-0479">Metal-binding</keyword>
<dbReference type="InterPro" id="IPR050248">
    <property type="entry name" value="Polysacc_deacetylase_ArnD"/>
</dbReference>
<dbReference type="PANTHER" id="PTHR10587:SF133">
    <property type="entry name" value="CHITIN DEACETYLASE 1-RELATED"/>
    <property type="match status" value="1"/>
</dbReference>
<sequence length="243" mass="27955">MRYALTPVKTPLVAKKMFPNYIWDIPTTDKVLYLTFDDGPTPEITNWVLDTLKEYHAKATFFCIGNNIEKHPEIFQNILDEAHSIGNHTHNHVKGWKTKSKDYLKNIEAAQKTINNQILNNNSEIINHQSSIVNHQSSIINRQSPIINLFRPPYGQITPKQGKKLIAWGYKIIMWDVLSFDWDHTVSEETCLNNVTSKATNGSVIVFHDSVKASKNMQYTLPKTLEFFSKKGYSFKAIKSEKK</sequence>
<keyword evidence="2" id="KW-0378">Hydrolase</keyword>
<dbReference type="PANTHER" id="PTHR10587">
    <property type="entry name" value="GLYCOSYL TRANSFERASE-RELATED"/>
    <property type="match status" value="1"/>
</dbReference>
<dbReference type="EMBL" id="JAODOP010000004">
    <property type="protein sequence ID" value="MEF3834338.1"/>
    <property type="molecule type" value="Genomic_DNA"/>
</dbReference>
<organism evidence="4 5">
    <name type="scientific">Flavivirga spongiicola</name>
    <dbReference type="NCBI Taxonomy" id="421621"/>
    <lineage>
        <taxon>Bacteria</taxon>
        <taxon>Pseudomonadati</taxon>
        <taxon>Bacteroidota</taxon>
        <taxon>Flavobacteriia</taxon>
        <taxon>Flavobacteriales</taxon>
        <taxon>Flavobacteriaceae</taxon>
        <taxon>Flavivirga</taxon>
    </lineage>
</organism>
<dbReference type="Proteomes" id="UP001337305">
    <property type="component" value="Unassembled WGS sequence"/>
</dbReference>
<dbReference type="SUPFAM" id="SSF88713">
    <property type="entry name" value="Glycoside hydrolase/deacetylase"/>
    <property type="match status" value="1"/>
</dbReference>
<dbReference type="Gene3D" id="3.20.20.370">
    <property type="entry name" value="Glycoside hydrolase/deacetylase"/>
    <property type="match status" value="1"/>
</dbReference>
<dbReference type="InterPro" id="IPR002509">
    <property type="entry name" value="NODB_dom"/>
</dbReference>